<evidence type="ECO:0000313" key="1">
    <source>
        <dbReference type="EMBL" id="WIY00947.1"/>
    </source>
</evidence>
<sequence length="54" mass="6009">MLEALNAAREVGHDYESDLHVARLRELLDLAERNGVDTTGWVDPAALTTVPYQD</sequence>
<keyword evidence="2" id="KW-1185">Reference proteome</keyword>
<name>A0A9Y2NDQ4_9PSEU</name>
<protein>
    <submittedName>
        <fullName evidence="1">Uncharacterized protein</fullName>
    </submittedName>
</protein>
<evidence type="ECO:0000313" key="2">
    <source>
        <dbReference type="Proteomes" id="UP001239397"/>
    </source>
</evidence>
<proteinExistence type="predicted"/>
<gene>
    <name evidence="1" type="ORF">QRX60_44040</name>
</gene>
<reference evidence="1 2" key="1">
    <citation type="submission" date="2023-06" db="EMBL/GenBank/DDBJ databases">
        <authorList>
            <person name="Oyuntsetseg B."/>
            <person name="Kim S.B."/>
        </authorList>
    </citation>
    <scope>NUCLEOTIDE SEQUENCE [LARGE SCALE GENOMIC DNA]</scope>
    <source>
        <strain evidence="1 2">4-36</strain>
    </source>
</reference>
<dbReference type="Proteomes" id="UP001239397">
    <property type="component" value="Chromosome"/>
</dbReference>
<organism evidence="1 2">
    <name type="scientific">Amycolatopsis mongoliensis</name>
    <dbReference type="NCBI Taxonomy" id="715475"/>
    <lineage>
        <taxon>Bacteria</taxon>
        <taxon>Bacillati</taxon>
        <taxon>Actinomycetota</taxon>
        <taxon>Actinomycetes</taxon>
        <taxon>Pseudonocardiales</taxon>
        <taxon>Pseudonocardiaceae</taxon>
        <taxon>Amycolatopsis</taxon>
    </lineage>
</organism>
<dbReference type="RefSeq" id="WP_285997408.1">
    <property type="nucleotide sequence ID" value="NZ_CP127295.1"/>
</dbReference>
<dbReference type="KEGG" id="amog:QRX60_44040"/>
<dbReference type="AlphaFoldDB" id="A0A9Y2NDQ4"/>
<dbReference type="EMBL" id="CP127295">
    <property type="protein sequence ID" value="WIY00947.1"/>
    <property type="molecule type" value="Genomic_DNA"/>
</dbReference>
<accession>A0A9Y2NDQ4</accession>